<protein>
    <submittedName>
        <fullName evidence="1">WAT1-related protein</fullName>
    </submittedName>
</protein>
<evidence type="ECO:0000313" key="1">
    <source>
        <dbReference type="EMBL" id="KAH7683388.1"/>
    </source>
</evidence>
<name>A0ACB7W6X2_DIOAL</name>
<evidence type="ECO:0000313" key="2">
    <source>
        <dbReference type="Proteomes" id="UP000827976"/>
    </source>
</evidence>
<gene>
    <name evidence="1" type="ORF">IHE45_05G179000</name>
</gene>
<sequence length="354" mass="39021">MDSQRTCIPYLAMVLTQLIFAGMALFTKAAVGGGMNPYIFVFYREVFATLFLAPFTLFFERNKGLPRLPMMRIFFTAFCGDTLSSFLYTISLRYTSATFASASTNAIPSITLVLALLSRIEKISKKKKLYGVAKLAGSSVSLAGAFIFSLYKGPAVKFINKHQLAQEASSSLQNSISKANWVKGCLIMLLAHTCWSTWLILQGPLVKSYPAELRLTVFQCLCSAMQTAVIAVIFERSPSSWKLKLDIPLLAAVYCGLATGISFWLITWCVDKKGPVFTSAFTPMALLATAIFSAIVWKETLHWGSVIGAVLLVVGLYCVLWGKSKEEKPMLEEQDHKDEGIGHNEKDPESNGHS</sequence>
<dbReference type="EMBL" id="CM037015">
    <property type="protein sequence ID" value="KAH7683388.1"/>
    <property type="molecule type" value="Genomic_DNA"/>
</dbReference>
<dbReference type="Proteomes" id="UP000827976">
    <property type="component" value="Chromosome 5"/>
</dbReference>
<accession>A0ACB7W6X2</accession>
<reference evidence="2" key="1">
    <citation type="journal article" date="2022" name="Nat. Commun.">
        <title>Chromosome evolution and the genetic basis of agronomically important traits in greater yam.</title>
        <authorList>
            <person name="Bredeson J.V."/>
            <person name="Lyons J.B."/>
            <person name="Oniyinde I.O."/>
            <person name="Okereke N.R."/>
            <person name="Kolade O."/>
            <person name="Nnabue I."/>
            <person name="Nwadili C.O."/>
            <person name="Hribova E."/>
            <person name="Parker M."/>
            <person name="Nwogha J."/>
            <person name="Shu S."/>
            <person name="Carlson J."/>
            <person name="Kariba R."/>
            <person name="Muthemba S."/>
            <person name="Knop K."/>
            <person name="Barton G.J."/>
            <person name="Sherwood A.V."/>
            <person name="Lopez-Montes A."/>
            <person name="Asiedu R."/>
            <person name="Jamnadass R."/>
            <person name="Muchugi A."/>
            <person name="Goodstein D."/>
            <person name="Egesi C.N."/>
            <person name="Featherston J."/>
            <person name="Asfaw A."/>
            <person name="Simpson G.G."/>
            <person name="Dolezel J."/>
            <person name="Hendre P.S."/>
            <person name="Van Deynze A."/>
            <person name="Kumar P.L."/>
            <person name="Obidiegwu J.E."/>
            <person name="Bhattacharjee R."/>
            <person name="Rokhsar D.S."/>
        </authorList>
    </citation>
    <scope>NUCLEOTIDE SEQUENCE [LARGE SCALE GENOMIC DNA]</scope>
    <source>
        <strain evidence="2">cv. TDa95/00328</strain>
    </source>
</reference>
<proteinExistence type="predicted"/>
<comment type="caution">
    <text evidence="1">The sequence shown here is derived from an EMBL/GenBank/DDBJ whole genome shotgun (WGS) entry which is preliminary data.</text>
</comment>
<keyword evidence="2" id="KW-1185">Reference proteome</keyword>
<organism evidence="1 2">
    <name type="scientific">Dioscorea alata</name>
    <name type="common">Purple yam</name>
    <dbReference type="NCBI Taxonomy" id="55571"/>
    <lineage>
        <taxon>Eukaryota</taxon>
        <taxon>Viridiplantae</taxon>
        <taxon>Streptophyta</taxon>
        <taxon>Embryophyta</taxon>
        <taxon>Tracheophyta</taxon>
        <taxon>Spermatophyta</taxon>
        <taxon>Magnoliopsida</taxon>
        <taxon>Liliopsida</taxon>
        <taxon>Dioscoreales</taxon>
        <taxon>Dioscoreaceae</taxon>
        <taxon>Dioscorea</taxon>
    </lineage>
</organism>